<evidence type="ECO:0000313" key="4">
    <source>
        <dbReference type="EMBL" id="KAF2432298.1"/>
    </source>
</evidence>
<dbReference type="Pfam" id="PF00188">
    <property type="entry name" value="CAP"/>
    <property type="match status" value="1"/>
</dbReference>
<organism evidence="4 5">
    <name type="scientific">Tothia fuscella</name>
    <dbReference type="NCBI Taxonomy" id="1048955"/>
    <lineage>
        <taxon>Eukaryota</taxon>
        <taxon>Fungi</taxon>
        <taxon>Dikarya</taxon>
        <taxon>Ascomycota</taxon>
        <taxon>Pezizomycotina</taxon>
        <taxon>Dothideomycetes</taxon>
        <taxon>Pleosporomycetidae</taxon>
        <taxon>Venturiales</taxon>
        <taxon>Cylindrosympodiaceae</taxon>
        <taxon>Tothia</taxon>
    </lineage>
</organism>
<dbReference type="GO" id="GO:0005576">
    <property type="term" value="C:extracellular region"/>
    <property type="evidence" value="ECO:0007669"/>
    <property type="project" value="InterPro"/>
</dbReference>
<dbReference type="PANTHER" id="PTHR10334">
    <property type="entry name" value="CYSTEINE-RICH SECRETORY PROTEIN-RELATED"/>
    <property type="match status" value="1"/>
</dbReference>
<keyword evidence="2" id="KW-0732">Signal</keyword>
<sequence>MLSSIVVVAIAALAHAAPLEERAKTVTEVTDVYLTVYEDAPAATAAAATAEEKKWWWKGNRGGQATGTTVVYVTPTPVADTPVADAPAPVAEKSTPVAEKSTPVADKPASSPTASSGNSYSGPDSYSKAIVAHHNAHRANHSAPDLAWDDALAATALKTAKSCNYAHDTATDGGGYGQNIAAGCPADNVTSIITELFYNAEVTKFSEYGQKTPASINDEKSFDGWGHFTQIVWKSTSKVGCATYDCSKSGGLKGTGSSVAAIFTVCNYKSPGLYLPSPD</sequence>
<feature type="signal peptide" evidence="2">
    <location>
        <begin position="1"/>
        <end position="16"/>
    </location>
</feature>
<dbReference type="OrthoDB" id="337038at2759"/>
<name>A0A9P4NVS5_9PEZI</name>
<comment type="caution">
    <text evidence="4">The sequence shown here is derived from an EMBL/GenBank/DDBJ whole genome shotgun (WGS) entry which is preliminary data.</text>
</comment>
<dbReference type="InterPro" id="IPR001283">
    <property type="entry name" value="CRISP-related"/>
</dbReference>
<dbReference type="PRINTS" id="PR00838">
    <property type="entry name" value="V5ALLERGEN"/>
</dbReference>
<dbReference type="AlphaFoldDB" id="A0A9P4NVS5"/>
<feature type="domain" description="SCP" evidence="3">
    <location>
        <begin position="125"/>
        <end position="276"/>
    </location>
</feature>
<dbReference type="InterPro" id="IPR014044">
    <property type="entry name" value="CAP_dom"/>
</dbReference>
<gene>
    <name evidence="4" type="ORF">EJ08DRAFT_585837</name>
</gene>
<dbReference type="InterPro" id="IPR018244">
    <property type="entry name" value="Allrgn_V5/Tpx1_CS"/>
</dbReference>
<dbReference type="InterPro" id="IPR002413">
    <property type="entry name" value="V5_allergen-like"/>
</dbReference>
<evidence type="ECO:0000259" key="3">
    <source>
        <dbReference type="SMART" id="SM00198"/>
    </source>
</evidence>
<feature type="chain" id="PRO_5040217310" evidence="2">
    <location>
        <begin position="17"/>
        <end position="279"/>
    </location>
</feature>
<reference evidence="4" key="1">
    <citation type="journal article" date="2020" name="Stud. Mycol.">
        <title>101 Dothideomycetes genomes: a test case for predicting lifestyles and emergence of pathogens.</title>
        <authorList>
            <person name="Haridas S."/>
            <person name="Albert R."/>
            <person name="Binder M."/>
            <person name="Bloem J."/>
            <person name="Labutti K."/>
            <person name="Salamov A."/>
            <person name="Andreopoulos B."/>
            <person name="Baker S."/>
            <person name="Barry K."/>
            <person name="Bills G."/>
            <person name="Bluhm B."/>
            <person name="Cannon C."/>
            <person name="Castanera R."/>
            <person name="Culley D."/>
            <person name="Daum C."/>
            <person name="Ezra D."/>
            <person name="Gonzalez J."/>
            <person name="Henrissat B."/>
            <person name="Kuo A."/>
            <person name="Liang C."/>
            <person name="Lipzen A."/>
            <person name="Lutzoni F."/>
            <person name="Magnuson J."/>
            <person name="Mondo S."/>
            <person name="Nolan M."/>
            <person name="Ohm R."/>
            <person name="Pangilinan J."/>
            <person name="Park H.-J."/>
            <person name="Ramirez L."/>
            <person name="Alfaro M."/>
            <person name="Sun H."/>
            <person name="Tritt A."/>
            <person name="Yoshinaga Y."/>
            <person name="Zwiers L.-H."/>
            <person name="Turgeon B."/>
            <person name="Goodwin S."/>
            <person name="Spatafora J."/>
            <person name="Crous P."/>
            <person name="Grigoriev I."/>
        </authorList>
    </citation>
    <scope>NUCLEOTIDE SEQUENCE</scope>
    <source>
        <strain evidence="4">CBS 130266</strain>
    </source>
</reference>
<evidence type="ECO:0000313" key="5">
    <source>
        <dbReference type="Proteomes" id="UP000800235"/>
    </source>
</evidence>
<dbReference type="SUPFAM" id="SSF55797">
    <property type="entry name" value="PR-1-like"/>
    <property type="match status" value="1"/>
</dbReference>
<proteinExistence type="predicted"/>
<protein>
    <submittedName>
        <fullName evidence="4">PR-1-like protein</fullName>
    </submittedName>
</protein>
<keyword evidence="5" id="KW-1185">Reference proteome</keyword>
<dbReference type="Proteomes" id="UP000800235">
    <property type="component" value="Unassembled WGS sequence"/>
</dbReference>
<dbReference type="Gene3D" id="3.40.33.10">
    <property type="entry name" value="CAP"/>
    <property type="match status" value="1"/>
</dbReference>
<evidence type="ECO:0000256" key="2">
    <source>
        <dbReference type="SAM" id="SignalP"/>
    </source>
</evidence>
<dbReference type="CDD" id="cd05380">
    <property type="entry name" value="CAP_euk"/>
    <property type="match status" value="1"/>
</dbReference>
<dbReference type="SMART" id="SM00198">
    <property type="entry name" value="SCP"/>
    <property type="match status" value="1"/>
</dbReference>
<evidence type="ECO:0000256" key="1">
    <source>
        <dbReference type="SAM" id="MobiDB-lite"/>
    </source>
</evidence>
<feature type="compositionally biased region" description="Low complexity" evidence="1">
    <location>
        <begin position="82"/>
        <end position="91"/>
    </location>
</feature>
<feature type="compositionally biased region" description="Polar residues" evidence="1">
    <location>
        <begin position="110"/>
        <end position="122"/>
    </location>
</feature>
<accession>A0A9P4NVS5</accession>
<dbReference type="PROSITE" id="PS01009">
    <property type="entry name" value="CRISP_1"/>
    <property type="match status" value="1"/>
</dbReference>
<feature type="region of interest" description="Disordered" evidence="1">
    <location>
        <begin position="82"/>
        <end position="122"/>
    </location>
</feature>
<dbReference type="EMBL" id="MU007027">
    <property type="protein sequence ID" value="KAF2432298.1"/>
    <property type="molecule type" value="Genomic_DNA"/>
</dbReference>
<dbReference type="InterPro" id="IPR035940">
    <property type="entry name" value="CAP_sf"/>
</dbReference>